<feature type="domain" description="M23ase beta-sheet core" evidence="3">
    <location>
        <begin position="310"/>
        <end position="402"/>
    </location>
</feature>
<evidence type="ECO:0000256" key="2">
    <source>
        <dbReference type="SAM" id="SignalP"/>
    </source>
</evidence>
<accession>A0ABY9Y6R4</accession>
<evidence type="ECO:0000259" key="3">
    <source>
        <dbReference type="Pfam" id="PF01551"/>
    </source>
</evidence>
<dbReference type="Pfam" id="PF01551">
    <property type="entry name" value="Peptidase_M23"/>
    <property type="match status" value="1"/>
</dbReference>
<dbReference type="EMBL" id="CP134536">
    <property type="protein sequence ID" value="WNH13939.1"/>
    <property type="molecule type" value="Genomic_DNA"/>
</dbReference>
<dbReference type="Gene3D" id="6.10.250.3150">
    <property type="match status" value="1"/>
</dbReference>
<protein>
    <submittedName>
        <fullName evidence="4">Peptidoglycan DD-metalloendopeptidase family protein</fullName>
    </submittedName>
</protein>
<sequence>MKGYKLTYKIFFLVLFLICSTIGFAQNNKQKALETRRQELRREIQKINELRLENKSKQKSQLSLIEDFNYKINVLSNLIKVTNQQANLLTREINNNQKKITSLRDELKELKDDYAAMIVKSYKSKNEQSRIMFLLSSDNFKQAYKRLQYIKQYSDHQREQGETIKTKTQELQKTNIDLQKQQEAKKQLIAENRVVQKSLEQERKQHQTIMQSIKSNLSKYTSEIRKKQREADRIDKQINDIIRAEIAKSNKKAGKSSSSTTFALTPAGKALAKNFESNKGKLGWPVDKGLVKLRYGTQPHPLNKSLTIKSNGVRIATEKSAKVHVVFNGEVTAVIAIKNANTVVMVQHGNYFTAYKNLGKVYVKKGDKVTTNQEIGEVFTNSSNGETILSFSIFKESSTQNPANWIYKM</sequence>
<feature type="chain" id="PRO_5045190958" evidence="2">
    <location>
        <begin position="26"/>
        <end position="409"/>
    </location>
</feature>
<dbReference type="InterPro" id="IPR011055">
    <property type="entry name" value="Dup_hybrid_motif"/>
</dbReference>
<feature type="signal peptide" evidence="2">
    <location>
        <begin position="1"/>
        <end position="25"/>
    </location>
</feature>
<gene>
    <name evidence="4" type="ORF">RHP49_06700</name>
</gene>
<organism evidence="4 5">
    <name type="scientific">Thalassobellus suaedae</name>
    <dbReference type="NCBI Taxonomy" id="3074124"/>
    <lineage>
        <taxon>Bacteria</taxon>
        <taxon>Pseudomonadati</taxon>
        <taxon>Bacteroidota</taxon>
        <taxon>Flavobacteriia</taxon>
        <taxon>Flavobacteriales</taxon>
        <taxon>Flavobacteriaceae</taxon>
        <taxon>Thalassobellus</taxon>
    </lineage>
</organism>
<keyword evidence="1" id="KW-0175">Coiled coil</keyword>
<feature type="coiled-coil region" evidence="1">
    <location>
        <begin position="164"/>
        <end position="244"/>
    </location>
</feature>
<dbReference type="Gene3D" id="2.70.70.10">
    <property type="entry name" value="Glucose Permease (Domain IIA)"/>
    <property type="match status" value="1"/>
</dbReference>
<proteinExistence type="predicted"/>
<evidence type="ECO:0000313" key="4">
    <source>
        <dbReference type="EMBL" id="WNH13939.1"/>
    </source>
</evidence>
<keyword evidence="2" id="KW-0732">Signal</keyword>
<feature type="coiled-coil region" evidence="1">
    <location>
        <begin position="30"/>
        <end position="120"/>
    </location>
</feature>
<evidence type="ECO:0000256" key="1">
    <source>
        <dbReference type="SAM" id="Coils"/>
    </source>
</evidence>
<dbReference type="InterPro" id="IPR016047">
    <property type="entry name" value="M23ase_b-sheet_dom"/>
</dbReference>
<evidence type="ECO:0000313" key="5">
    <source>
        <dbReference type="Proteomes" id="UP001303407"/>
    </source>
</evidence>
<keyword evidence="5" id="KW-1185">Reference proteome</keyword>
<name>A0ABY9Y6R4_9FLAO</name>
<dbReference type="SUPFAM" id="SSF51261">
    <property type="entry name" value="Duplicated hybrid motif"/>
    <property type="match status" value="1"/>
</dbReference>
<dbReference type="CDD" id="cd12797">
    <property type="entry name" value="M23_peptidase"/>
    <property type="match status" value="1"/>
</dbReference>
<reference evidence="4 5" key="1">
    <citation type="submission" date="2023-09" db="EMBL/GenBank/DDBJ databases">
        <title>Thalassobella suaedae gen. nov., sp. nov., a marine bacterium of the family Flavobacteriaceae isolated from a halophyte Suaeda japonica.</title>
        <authorList>
            <person name="Lee S.Y."/>
            <person name="Hwang C.Y."/>
        </authorList>
    </citation>
    <scope>NUCLEOTIDE SEQUENCE [LARGE SCALE GENOMIC DNA]</scope>
    <source>
        <strain evidence="4 5">HL-DH10</strain>
    </source>
</reference>
<dbReference type="RefSeq" id="WP_415863932.1">
    <property type="nucleotide sequence ID" value="NZ_CP134536.1"/>
</dbReference>
<dbReference type="Proteomes" id="UP001303407">
    <property type="component" value="Chromosome"/>
</dbReference>